<dbReference type="GO" id="GO:0006508">
    <property type="term" value="P:proteolysis"/>
    <property type="evidence" value="ECO:0007669"/>
    <property type="project" value="UniProtKB-KW"/>
</dbReference>
<evidence type="ECO:0000256" key="7">
    <source>
        <dbReference type="SAM" id="Phobius"/>
    </source>
</evidence>
<keyword evidence="4 6" id="KW-0378">Hydrolase</keyword>
<keyword evidence="7" id="KW-0472">Membrane</keyword>
<evidence type="ECO:0000259" key="8">
    <source>
        <dbReference type="PROSITE" id="PS51767"/>
    </source>
</evidence>
<keyword evidence="3 6" id="KW-0064">Aspartyl protease</keyword>
<comment type="similarity">
    <text evidence="1 6">Belongs to the peptidase A1 family.</text>
</comment>
<dbReference type="WBParaSite" id="ACRNAN_Path_1256.g4911.t1">
    <property type="protein sequence ID" value="ACRNAN_Path_1256.g4911.t1"/>
    <property type="gene ID" value="ACRNAN_Path_1256.g4911"/>
</dbReference>
<keyword evidence="2 6" id="KW-0645">Protease</keyword>
<dbReference type="CDD" id="cd05471">
    <property type="entry name" value="pepsin_like"/>
    <property type="match status" value="1"/>
</dbReference>
<evidence type="ECO:0000256" key="2">
    <source>
        <dbReference type="ARBA" id="ARBA00022670"/>
    </source>
</evidence>
<dbReference type="SUPFAM" id="SSF50630">
    <property type="entry name" value="Acid proteases"/>
    <property type="match status" value="1"/>
</dbReference>
<dbReference type="Proteomes" id="UP000887540">
    <property type="component" value="Unplaced"/>
</dbReference>
<dbReference type="InterPro" id="IPR001969">
    <property type="entry name" value="Aspartic_peptidase_AS"/>
</dbReference>
<dbReference type="InterPro" id="IPR001461">
    <property type="entry name" value="Aspartic_peptidase_A1"/>
</dbReference>
<dbReference type="Gene3D" id="2.40.70.10">
    <property type="entry name" value="Acid Proteases"/>
    <property type="match status" value="2"/>
</dbReference>
<keyword evidence="9" id="KW-1185">Reference proteome</keyword>
<keyword evidence="7" id="KW-0812">Transmembrane</keyword>
<dbReference type="InterPro" id="IPR021109">
    <property type="entry name" value="Peptidase_aspartic_dom_sf"/>
</dbReference>
<evidence type="ECO:0000256" key="3">
    <source>
        <dbReference type="ARBA" id="ARBA00022750"/>
    </source>
</evidence>
<dbReference type="PROSITE" id="PS00141">
    <property type="entry name" value="ASP_PROTEASE"/>
    <property type="match status" value="1"/>
</dbReference>
<proteinExistence type="inferred from homology"/>
<evidence type="ECO:0000256" key="6">
    <source>
        <dbReference type="RuleBase" id="RU000454"/>
    </source>
</evidence>
<keyword evidence="7" id="KW-1133">Transmembrane helix</keyword>
<evidence type="ECO:0000256" key="5">
    <source>
        <dbReference type="PIRSR" id="PIRSR601461-1"/>
    </source>
</evidence>
<dbReference type="PROSITE" id="PS51767">
    <property type="entry name" value="PEPTIDASE_A1"/>
    <property type="match status" value="1"/>
</dbReference>
<dbReference type="AlphaFoldDB" id="A0A914BXZ9"/>
<feature type="transmembrane region" description="Helical" evidence="7">
    <location>
        <begin position="370"/>
        <end position="394"/>
    </location>
</feature>
<dbReference type="InterPro" id="IPR034164">
    <property type="entry name" value="Pepsin-like_dom"/>
</dbReference>
<dbReference type="InterPro" id="IPR033121">
    <property type="entry name" value="PEPTIDASE_A1"/>
</dbReference>
<feature type="domain" description="Peptidase A1" evidence="8">
    <location>
        <begin position="61"/>
        <end position="376"/>
    </location>
</feature>
<organism evidence="9 10">
    <name type="scientific">Acrobeloides nanus</name>
    <dbReference type="NCBI Taxonomy" id="290746"/>
    <lineage>
        <taxon>Eukaryota</taxon>
        <taxon>Metazoa</taxon>
        <taxon>Ecdysozoa</taxon>
        <taxon>Nematoda</taxon>
        <taxon>Chromadorea</taxon>
        <taxon>Rhabditida</taxon>
        <taxon>Tylenchina</taxon>
        <taxon>Cephalobomorpha</taxon>
        <taxon>Cephaloboidea</taxon>
        <taxon>Cephalobidae</taxon>
        <taxon>Acrobeloides</taxon>
    </lineage>
</organism>
<dbReference type="GO" id="GO:0004190">
    <property type="term" value="F:aspartic-type endopeptidase activity"/>
    <property type="evidence" value="ECO:0007669"/>
    <property type="project" value="UniProtKB-KW"/>
</dbReference>
<feature type="active site" evidence="5">
    <location>
        <position position="267"/>
    </location>
</feature>
<dbReference type="Pfam" id="PF00026">
    <property type="entry name" value="Asp"/>
    <property type="match status" value="1"/>
</dbReference>
<feature type="active site" evidence="5">
    <location>
        <position position="79"/>
    </location>
</feature>
<name>A0A914BXZ9_9BILA</name>
<protein>
    <submittedName>
        <fullName evidence="10">Peptidase A1 domain-containing protein</fullName>
    </submittedName>
</protein>
<sequence>MTIMAYKVPLIRRESKRIKQIKQGTRSSYLQNKTLSLHSLKSIVTNNLIYQGIRDYEDVEYVVNIDIGTPRQSFNVILDTGSANLWVPDVTCRKCWQKRRFDRSQSSTYIPTNVQWRLGYGDGTNASGIFGIDTVVIGDGSDKLTIPHTTFGQAIHENDLMVEDPTFDGILGLGFGSLAKYGAMPPLINAMNQGIIKSAIFTVYLQERGPYDNVPGGYITYGSLDTTHCSPIISYHPLTASDYFQFQLDSIQFGNYINNQGWQSISDTGSSFLVGPAKIVRELAREAGASYSDADQSYYIDCDTNLPTMNFNIGGIAYGVTSKYLIIDGGNGRCLWAVTENPDDGSIDSNTWNLGAMPATYQPLFKKKPLWPLILVIIVGIIILSVTLLIPMYYEYQSNEEEYEGTNMTPENVTLEGRWNR</sequence>
<dbReference type="PRINTS" id="PR00792">
    <property type="entry name" value="PEPSIN"/>
</dbReference>
<evidence type="ECO:0000256" key="4">
    <source>
        <dbReference type="ARBA" id="ARBA00022801"/>
    </source>
</evidence>
<dbReference type="PANTHER" id="PTHR47966">
    <property type="entry name" value="BETA-SITE APP-CLEAVING ENZYME, ISOFORM A-RELATED"/>
    <property type="match status" value="1"/>
</dbReference>
<dbReference type="GO" id="GO:0005764">
    <property type="term" value="C:lysosome"/>
    <property type="evidence" value="ECO:0007669"/>
    <property type="project" value="TreeGrafter"/>
</dbReference>
<evidence type="ECO:0000313" key="10">
    <source>
        <dbReference type="WBParaSite" id="ACRNAN_Path_1256.g4911.t1"/>
    </source>
</evidence>
<evidence type="ECO:0000256" key="1">
    <source>
        <dbReference type="ARBA" id="ARBA00007447"/>
    </source>
</evidence>
<dbReference type="PANTHER" id="PTHR47966:SF45">
    <property type="entry name" value="PEPTIDASE A1 DOMAIN-CONTAINING PROTEIN"/>
    <property type="match status" value="1"/>
</dbReference>
<dbReference type="FunFam" id="2.40.70.10:FF:000115">
    <property type="entry name" value="Lysosomal aspartic protease"/>
    <property type="match status" value="1"/>
</dbReference>
<reference evidence="10" key="1">
    <citation type="submission" date="2022-11" db="UniProtKB">
        <authorList>
            <consortium name="WormBaseParasite"/>
        </authorList>
    </citation>
    <scope>IDENTIFICATION</scope>
</reference>
<accession>A0A914BXZ9</accession>
<evidence type="ECO:0000313" key="9">
    <source>
        <dbReference type="Proteomes" id="UP000887540"/>
    </source>
</evidence>